<evidence type="ECO:0000313" key="2">
    <source>
        <dbReference type="Proteomes" id="UP000218113"/>
    </source>
</evidence>
<dbReference type="EMBL" id="NVSR01000001">
    <property type="protein sequence ID" value="PCI30993.1"/>
    <property type="molecule type" value="Genomic_DNA"/>
</dbReference>
<gene>
    <name evidence="1" type="ORF">COB67_00635</name>
</gene>
<dbReference type="AlphaFoldDB" id="A0A2A4TBU1"/>
<accession>A0A2A4TBU1</accession>
<comment type="caution">
    <text evidence="1">The sequence shown here is derived from an EMBL/GenBank/DDBJ whole genome shotgun (WGS) entry which is preliminary data.</text>
</comment>
<name>A0A2A4TBU1_9DELT</name>
<reference evidence="2" key="1">
    <citation type="submission" date="2017-08" db="EMBL/GenBank/DDBJ databases">
        <title>A dynamic microbial community with high functional redundancy inhabits the cold, oxic subseafloor aquifer.</title>
        <authorList>
            <person name="Tully B.J."/>
            <person name="Wheat C.G."/>
            <person name="Glazer B.T."/>
            <person name="Huber J.A."/>
        </authorList>
    </citation>
    <scope>NUCLEOTIDE SEQUENCE [LARGE SCALE GENOMIC DNA]</scope>
</reference>
<organism evidence="1 2">
    <name type="scientific">SAR324 cluster bacterium</name>
    <dbReference type="NCBI Taxonomy" id="2024889"/>
    <lineage>
        <taxon>Bacteria</taxon>
        <taxon>Deltaproteobacteria</taxon>
        <taxon>SAR324 cluster</taxon>
    </lineage>
</organism>
<protein>
    <submittedName>
        <fullName evidence="1">Uncharacterized protein</fullName>
    </submittedName>
</protein>
<sequence length="89" mass="10452">MSDKISENHYGDNDYVYCQATTINFQALENAGYEYCVGHKKLHEDEDNYFIEIDKKNELRVVISNMECLDFTTIKIIFSEAKNKWEKSA</sequence>
<proteinExistence type="predicted"/>
<dbReference type="Proteomes" id="UP000218113">
    <property type="component" value="Unassembled WGS sequence"/>
</dbReference>
<evidence type="ECO:0000313" key="1">
    <source>
        <dbReference type="EMBL" id="PCI30993.1"/>
    </source>
</evidence>